<dbReference type="InterPro" id="IPR008253">
    <property type="entry name" value="Marvel"/>
</dbReference>
<keyword evidence="2 5" id="KW-0812">Transmembrane</keyword>
<evidence type="ECO:0000256" key="2">
    <source>
        <dbReference type="ARBA" id="ARBA00022692"/>
    </source>
</evidence>
<evidence type="ECO:0000256" key="1">
    <source>
        <dbReference type="ARBA" id="ARBA00004141"/>
    </source>
</evidence>
<dbReference type="GO" id="GO:0016020">
    <property type="term" value="C:membrane"/>
    <property type="evidence" value="ECO:0007669"/>
    <property type="project" value="UniProtKB-SubCell"/>
</dbReference>
<feature type="transmembrane region" description="Helical" evidence="5">
    <location>
        <begin position="56"/>
        <end position="75"/>
    </location>
</feature>
<reference evidence="8" key="1">
    <citation type="submission" date="2016-03" db="EMBL/GenBank/DDBJ databases">
        <authorList>
            <person name="Guldener U."/>
        </authorList>
    </citation>
    <scope>NUCLEOTIDE SEQUENCE [LARGE SCALE GENOMIC DNA]</scope>
    <source>
        <strain evidence="8">04CH-RAC-A.6.1</strain>
    </source>
</reference>
<evidence type="ECO:0000256" key="5">
    <source>
        <dbReference type="SAM" id="Phobius"/>
    </source>
</evidence>
<dbReference type="PANTHER" id="PTHR37451:SF1">
    <property type="entry name" value="MARVEL DOMAIN-CONTAINING PROTEIN"/>
    <property type="match status" value="1"/>
</dbReference>
<evidence type="ECO:0000256" key="3">
    <source>
        <dbReference type="ARBA" id="ARBA00022989"/>
    </source>
</evidence>
<evidence type="ECO:0000313" key="8">
    <source>
        <dbReference type="Proteomes" id="UP000178912"/>
    </source>
</evidence>
<feature type="transmembrane region" description="Helical" evidence="5">
    <location>
        <begin position="87"/>
        <end position="112"/>
    </location>
</feature>
<feature type="transmembrane region" description="Helical" evidence="5">
    <location>
        <begin position="12"/>
        <end position="32"/>
    </location>
</feature>
<dbReference type="Pfam" id="PF01284">
    <property type="entry name" value="MARVEL"/>
    <property type="match status" value="1"/>
</dbReference>
<comment type="subcellular location">
    <subcellularLocation>
        <location evidence="1">Membrane</location>
        <topology evidence="1">Multi-pass membrane protein</topology>
    </subcellularLocation>
</comment>
<dbReference type="Proteomes" id="UP000178912">
    <property type="component" value="Unassembled WGS sequence"/>
</dbReference>
<dbReference type="EMBL" id="FJUX01000001">
    <property type="protein sequence ID" value="CZS88374.1"/>
    <property type="molecule type" value="Genomic_DNA"/>
</dbReference>
<protein>
    <recommendedName>
        <fullName evidence="6">MARVEL domain-containing protein</fullName>
    </recommendedName>
</protein>
<keyword evidence="3 5" id="KW-1133">Transmembrane helix</keyword>
<dbReference type="PANTHER" id="PTHR37451">
    <property type="entry name" value="MARVEL DOMAIN"/>
    <property type="match status" value="1"/>
</dbReference>
<gene>
    <name evidence="7" type="ORF">RAG0_00117</name>
</gene>
<feature type="transmembrane region" description="Helical" evidence="5">
    <location>
        <begin position="132"/>
        <end position="156"/>
    </location>
</feature>
<sequence length="174" mass="18871">MDFNYQILILPIRVLQAVFAIIVLGTLAYASLPLPSETLTNTPIAASTFYNSPSSVSFLIFTSIFTLLALVYLILASSKFPKFTHKYAFLGVEAVTMIFWFAGFIALADLLGDAGCGRWHGRGSGTCRASTAGTVFAAFEWVLFTITTAVAAFGLWRTKGESTLKQNPETAVHV</sequence>
<keyword evidence="8" id="KW-1185">Reference proteome</keyword>
<organism evidence="7 8">
    <name type="scientific">Rhynchosporium agropyri</name>
    <dbReference type="NCBI Taxonomy" id="914238"/>
    <lineage>
        <taxon>Eukaryota</taxon>
        <taxon>Fungi</taxon>
        <taxon>Dikarya</taxon>
        <taxon>Ascomycota</taxon>
        <taxon>Pezizomycotina</taxon>
        <taxon>Leotiomycetes</taxon>
        <taxon>Helotiales</taxon>
        <taxon>Ploettnerulaceae</taxon>
        <taxon>Rhynchosporium</taxon>
    </lineage>
</organism>
<feature type="domain" description="MARVEL" evidence="6">
    <location>
        <begin position="10"/>
        <end position="149"/>
    </location>
</feature>
<dbReference type="OrthoDB" id="2117453at2759"/>
<proteinExistence type="predicted"/>
<evidence type="ECO:0000313" key="7">
    <source>
        <dbReference type="EMBL" id="CZS88374.1"/>
    </source>
</evidence>
<dbReference type="AlphaFoldDB" id="A0A1E1JVU5"/>
<evidence type="ECO:0000256" key="4">
    <source>
        <dbReference type="ARBA" id="ARBA00023136"/>
    </source>
</evidence>
<keyword evidence="4 5" id="KW-0472">Membrane</keyword>
<evidence type="ECO:0000259" key="6">
    <source>
        <dbReference type="Pfam" id="PF01284"/>
    </source>
</evidence>
<name>A0A1E1JVU5_9HELO</name>
<accession>A0A1E1JVU5</accession>